<dbReference type="CDD" id="cd04647">
    <property type="entry name" value="LbH_MAT_like"/>
    <property type="match status" value="1"/>
</dbReference>
<keyword evidence="1" id="KW-0808">Transferase</keyword>
<name>A0ABS9LX57_9BRAD</name>
<proteinExistence type="predicted"/>
<dbReference type="GO" id="GO:0016746">
    <property type="term" value="F:acyltransferase activity"/>
    <property type="evidence" value="ECO:0007669"/>
    <property type="project" value="UniProtKB-KW"/>
</dbReference>
<evidence type="ECO:0000313" key="1">
    <source>
        <dbReference type="EMBL" id="MCG2671594.1"/>
    </source>
</evidence>
<dbReference type="InterPro" id="IPR001451">
    <property type="entry name" value="Hexapep"/>
</dbReference>
<dbReference type="EMBL" id="JAKLUA010000015">
    <property type="protein sequence ID" value="MCG2671594.1"/>
    <property type="molecule type" value="Genomic_DNA"/>
</dbReference>
<dbReference type="InterPro" id="IPR051159">
    <property type="entry name" value="Hexapeptide_acetyltransf"/>
</dbReference>
<sequence length="206" mass="23089">MKALAHKVLNAWQHRKMRAFGSRVLMPRSVRMLRGFSVRFLASVDERAYLRVGENCLLNGPIVFEARTGQVDIGDRCYIGANSTILSRNRVTIGNDVTIAWDVTIYDHDSHSMNWRDRALAVKLFYERYGYPDCFDQLDWTNVGSAPIVIGDRVWMGFGVTVLKGVTVGEGAIIASRSVVTRSVEPYTVVAGNPAQMVRKLDPVHT</sequence>
<organism evidence="1 2">
    <name type="scientific">Bradyrhizobium zhengyangense</name>
    <dbReference type="NCBI Taxonomy" id="2911009"/>
    <lineage>
        <taxon>Bacteria</taxon>
        <taxon>Pseudomonadati</taxon>
        <taxon>Pseudomonadota</taxon>
        <taxon>Alphaproteobacteria</taxon>
        <taxon>Hyphomicrobiales</taxon>
        <taxon>Nitrobacteraceae</taxon>
        <taxon>Bradyrhizobium</taxon>
    </lineage>
</organism>
<reference evidence="1" key="1">
    <citation type="submission" date="2022-01" db="EMBL/GenBank/DDBJ databases">
        <title>Genome sequnece data of strain Bradyrhizobium sp. nov.</title>
        <authorList>
            <person name="Zhang J."/>
        </authorList>
    </citation>
    <scope>NUCLEOTIDE SEQUENCE</scope>
    <source>
        <strain evidence="1">WYCCWR 12774</strain>
    </source>
</reference>
<gene>
    <name evidence="1" type="ORF">L6637_32030</name>
</gene>
<dbReference type="SUPFAM" id="SSF51161">
    <property type="entry name" value="Trimeric LpxA-like enzymes"/>
    <property type="match status" value="1"/>
</dbReference>
<dbReference type="RefSeq" id="WP_237873035.1">
    <property type="nucleotide sequence ID" value="NZ_JAKLUA010000015.1"/>
</dbReference>
<dbReference type="InterPro" id="IPR011004">
    <property type="entry name" value="Trimer_LpxA-like_sf"/>
</dbReference>
<evidence type="ECO:0000313" key="2">
    <source>
        <dbReference type="Proteomes" id="UP001139012"/>
    </source>
</evidence>
<keyword evidence="2" id="KW-1185">Reference proteome</keyword>
<comment type="caution">
    <text evidence="1">The sequence shown here is derived from an EMBL/GenBank/DDBJ whole genome shotgun (WGS) entry which is preliminary data.</text>
</comment>
<dbReference type="Proteomes" id="UP001139012">
    <property type="component" value="Unassembled WGS sequence"/>
</dbReference>
<dbReference type="Gene3D" id="2.160.10.10">
    <property type="entry name" value="Hexapeptide repeat proteins"/>
    <property type="match status" value="1"/>
</dbReference>
<keyword evidence="1" id="KW-0012">Acyltransferase</keyword>
<dbReference type="Pfam" id="PF14602">
    <property type="entry name" value="Hexapep_2"/>
    <property type="match status" value="1"/>
</dbReference>
<accession>A0ABS9LX57</accession>
<protein>
    <submittedName>
        <fullName evidence="1">Acyltransferase</fullName>
    </submittedName>
</protein>
<dbReference type="PANTHER" id="PTHR23416">
    <property type="entry name" value="SIALIC ACID SYNTHASE-RELATED"/>
    <property type="match status" value="1"/>
</dbReference>
<dbReference type="Pfam" id="PF00132">
    <property type="entry name" value="Hexapep"/>
    <property type="match status" value="1"/>
</dbReference>